<proteinExistence type="predicted"/>
<dbReference type="RefSeq" id="WP_381536332.1">
    <property type="nucleotide sequence ID" value="NZ_JBHUGI010000014.1"/>
</dbReference>
<evidence type="ECO:0000313" key="2">
    <source>
        <dbReference type="EMBL" id="MFD1927675.1"/>
    </source>
</evidence>
<evidence type="ECO:0000313" key="3">
    <source>
        <dbReference type="Proteomes" id="UP001597218"/>
    </source>
</evidence>
<feature type="signal peptide" evidence="1">
    <location>
        <begin position="1"/>
        <end position="22"/>
    </location>
</feature>
<protein>
    <recommendedName>
        <fullName evidence="4">Peptidase propeptide and YPEB domain-containing protein</fullName>
    </recommendedName>
</protein>
<feature type="chain" id="PRO_5046126182" description="Peptidase propeptide and YPEB domain-containing protein" evidence="1">
    <location>
        <begin position="23"/>
        <end position="83"/>
    </location>
</feature>
<dbReference type="Proteomes" id="UP001597218">
    <property type="component" value="Unassembled WGS sequence"/>
</dbReference>
<evidence type="ECO:0000256" key="1">
    <source>
        <dbReference type="SAM" id="SignalP"/>
    </source>
</evidence>
<comment type="caution">
    <text evidence="2">The sequence shown here is derived from an EMBL/GenBank/DDBJ whole genome shotgun (WGS) entry which is preliminary data.</text>
</comment>
<accession>A0ABW4SFE0</accession>
<reference evidence="3" key="1">
    <citation type="journal article" date="2019" name="Int. J. Syst. Evol. Microbiol.">
        <title>The Global Catalogue of Microorganisms (GCM) 10K type strain sequencing project: providing services to taxonomists for standard genome sequencing and annotation.</title>
        <authorList>
            <consortium name="The Broad Institute Genomics Platform"/>
            <consortium name="The Broad Institute Genome Sequencing Center for Infectious Disease"/>
            <person name="Wu L."/>
            <person name="Ma J."/>
        </authorList>
    </citation>
    <scope>NUCLEOTIDE SEQUENCE [LARGE SCALE GENOMIC DNA]</scope>
    <source>
        <strain evidence="3">CGMCC 4.7177</strain>
    </source>
</reference>
<evidence type="ECO:0008006" key="4">
    <source>
        <dbReference type="Google" id="ProtNLM"/>
    </source>
</evidence>
<gene>
    <name evidence="2" type="ORF">ACFSFY_06295</name>
</gene>
<keyword evidence="3" id="KW-1185">Reference proteome</keyword>
<name>A0ABW4SFE0_9BACL</name>
<sequence>MKKVLLAGALVIALFIAFNAIKSEVHEETTVVAKHVEKFGSSWYVDENRLDKSFKQGIWNPKSGDTIDLELDSEGRVVGWKVK</sequence>
<organism evidence="2 3">
    <name type="scientific">Sporosarcina siberiensis</name>
    <dbReference type="NCBI Taxonomy" id="1365606"/>
    <lineage>
        <taxon>Bacteria</taxon>
        <taxon>Bacillati</taxon>
        <taxon>Bacillota</taxon>
        <taxon>Bacilli</taxon>
        <taxon>Bacillales</taxon>
        <taxon>Caryophanaceae</taxon>
        <taxon>Sporosarcina</taxon>
    </lineage>
</organism>
<keyword evidence="1" id="KW-0732">Signal</keyword>
<dbReference type="EMBL" id="JBHUGI010000014">
    <property type="protein sequence ID" value="MFD1927675.1"/>
    <property type="molecule type" value="Genomic_DNA"/>
</dbReference>